<organism evidence="4 5">
    <name type="scientific">Somion occarium</name>
    <dbReference type="NCBI Taxonomy" id="3059160"/>
    <lineage>
        <taxon>Eukaryota</taxon>
        <taxon>Fungi</taxon>
        <taxon>Dikarya</taxon>
        <taxon>Basidiomycota</taxon>
        <taxon>Agaricomycotina</taxon>
        <taxon>Agaricomycetes</taxon>
        <taxon>Polyporales</taxon>
        <taxon>Cerrenaceae</taxon>
        <taxon>Somion</taxon>
    </lineage>
</organism>
<sequence>MSSTAKDTSAPDQGTNGIILFQGFLQYLCQGIVFAQAVKFWKRSASDTVYLRAFVALLLALATLQTAIASYKVWIMTVEQRHWWTSHLYNTDFLVNGLICTVCETYLIRRCWKFSQRNIWVLVALGSLALCAFIANIYLAVRIGCSIGMAPQYSDPLRVSIWAFPFWVYVSLALDLATTSILSIYLWKSRTGYCYLDKTLRNIIGITWESAALPCVFMIISASLFFSGRNSKEVRHLDIFFILSTAKFHTHGLLRTLNSRIKFRESFQHHEDVARQSLGSWLSNAETVVESDETRSIRTLEENEPSRGSRKKSDVAEVSDNSVASAAMRLGTNASEMISSSPEMDTRERGITVRDTDFIIVH</sequence>
<evidence type="ECO:0000259" key="3">
    <source>
        <dbReference type="Pfam" id="PF20152"/>
    </source>
</evidence>
<evidence type="ECO:0000256" key="1">
    <source>
        <dbReference type="SAM" id="MobiDB-lite"/>
    </source>
</evidence>
<evidence type="ECO:0000313" key="5">
    <source>
        <dbReference type="Proteomes" id="UP001497453"/>
    </source>
</evidence>
<evidence type="ECO:0000313" key="4">
    <source>
        <dbReference type="EMBL" id="CAL1700405.1"/>
    </source>
</evidence>
<dbReference type="Pfam" id="PF20152">
    <property type="entry name" value="DUF6534"/>
    <property type="match status" value="1"/>
</dbReference>
<feature type="transmembrane region" description="Helical" evidence="2">
    <location>
        <begin position="161"/>
        <end position="187"/>
    </location>
</feature>
<feature type="region of interest" description="Disordered" evidence="1">
    <location>
        <begin position="293"/>
        <end position="319"/>
    </location>
</feature>
<dbReference type="Proteomes" id="UP001497453">
    <property type="component" value="Chromosome 2"/>
</dbReference>
<gene>
    <name evidence="4" type="ORF">GFSPODELE1_LOCUS3132</name>
</gene>
<feature type="domain" description="DUF6534" evidence="3">
    <location>
        <begin position="171"/>
        <end position="260"/>
    </location>
</feature>
<proteinExistence type="predicted"/>
<dbReference type="EMBL" id="OZ037945">
    <property type="protein sequence ID" value="CAL1700405.1"/>
    <property type="molecule type" value="Genomic_DNA"/>
</dbReference>
<reference evidence="5" key="1">
    <citation type="submission" date="2024-04" db="EMBL/GenBank/DDBJ databases">
        <authorList>
            <person name="Shaw F."/>
            <person name="Minotto A."/>
        </authorList>
    </citation>
    <scope>NUCLEOTIDE SEQUENCE [LARGE SCALE GENOMIC DNA]</scope>
</reference>
<keyword evidence="2" id="KW-0812">Transmembrane</keyword>
<feature type="transmembrane region" description="Helical" evidence="2">
    <location>
        <begin position="49"/>
        <end position="68"/>
    </location>
</feature>
<feature type="transmembrane region" description="Helical" evidence="2">
    <location>
        <begin position="119"/>
        <end position="141"/>
    </location>
</feature>
<feature type="transmembrane region" description="Helical" evidence="2">
    <location>
        <begin position="208"/>
        <end position="227"/>
    </location>
</feature>
<keyword evidence="5" id="KW-1185">Reference proteome</keyword>
<accession>A0ABP1CXN4</accession>
<protein>
    <recommendedName>
        <fullName evidence="3">DUF6534 domain-containing protein</fullName>
    </recommendedName>
</protein>
<name>A0ABP1CXN4_9APHY</name>
<dbReference type="InterPro" id="IPR045339">
    <property type="entry name" value="DUF6534"/>
</dbReference>
<keyword evidence="2" id="KW-1133">Transmembrane helix</keyword>
<dbReference type="PANTHER" id="PTHR40465">
    <property type="entry name" value="CHROMOSOME 1, WHOLE GENOME SHOTGUN SEQUENCE"/>
    <property type="match status" value="1"/>
</dbReference>
<dbReference type="PANTHER" id="PTHR40465:SF1">
    <property type="entry name" value="DUF6534 DOMAIN-CONTAINING PROTEIN"/>
    <property type="match status" value="1"/>
</dbReference>
<keyword evidence="2" id="KW-0472">Membrane</keyword>
<evidence type="ECO:0000256" key="2">
    <source>
        <dbReference type="SAM" id="Phobius"/>
    </source>
</evidence>
<feature type="transmembrane region" description="Helical" evidence="2">
    <location>
        <begin position="18"/>
        <end position="37"/>
    </location>
</feature>
<feature type="compositionally biased region" description="Basic and acidic residues" evidence="1">
    <location>
        <begin position="293"/>
        <end position="315"/>
    </location>
</feature>